<name>A0A482WJD4_LAOST</name>
<accession>A0A482WJD4</accession>
<sequence>MQKANTSCEFPFIGSIQFPARRIGVRGVGDGEAASAQLHSFGLLGWQLWLSFLRTIQSANGRRLMQFGPGPFQHEKSLVWTLQVPCGFSSVLNL</sequence>
<gene>
    <name evidence="1" type="ORF">LSTR_LSTR007015</name>
</gene>
<evidence type="ECO:0000313" key="1">
    <source>
        <dbReference type="EMBL" id="RZF33637.1"/>
    </source>
</evidence>
<dbReference type="InParanoid" id="A0A482WJD4"/>
<comment type="caution">
    <text evidence="1">The sequence shown here is derived from an EMBL/GenBank/DDBJ whole genome shotgun (WGS) entry which is preliminary data.</text>
</comment>
<protein>
    <submittedName>
        <fullName evidence="1">Uncharacterized protein</fullName>
    </submittedName>
</protein>
<organism evidence="1 2">
    <name type="scientific">Laodelphax striatellus</name>
    <name type="common">Small brown planthopper</name>
    <name type="synonym">Delphax striatella</name>
    <dbReference type="NCBI Taxonomy" id="195883"/>
    <lineage>
        <taxon>Eukaryota</taxon>
        <taxon>Metazoa</taxon>
        <taxon>Ecdysozoa</taxon>
        <taxon>Arthropoda</taxon>
        <taxon>Hexapoda</taxon>
        <taxon>Insecta</taxon>
        <taxon>Pterygota</taxon>
        <taxon>Neoptera</taxon>
        <taxon>Paraneoptera</taxon>
        <taxon>Hemiptera</taxon>
        <taxon>Auchenorrhyncha</taxon>
        <taxon>Fulgoroidea</taxon>
        <taxon>Delphacidae</taxon>
        <taxon>Criomorphinae</taxon>
        <taxon>Laodelphax</taxon>
    </lineage>
</organism>
<proteinExistence type="predicted"/>
<dbReference type="EMBL" id="QKKF02033617">
    <property type="protein sequence ID" value="RZF33637.1"/>
    <property type="molecule type" value="Genomic_DNA"/>
</dbReference>
<keyword evidence="2" id="KW-1185">Reference proteome</keyword>
<dbReference type="Proteomes" id="UP000291343">
    <property type="component" value="Unassembled WGS sequence"/>
</dbReference>
<dbReference type="AlphaFoldDB" id="A0A482WJD4"/>
<evidence type="ECO:0000313" key="2">
    <source>
        <dbReference type="Proteomes" id="UP000291343"/>
    </source>
</evidence>
<reference evidence="1 2" key="1">
    <citation type="journal article" date="2017" name="Gigascience">
        <title>Genome sequence of the small brown planthopper, Laodelphax striatellus.</title>
        <authorList>
            <person name="Zhu J."/>
            <person name="Jiang F."/>
            <person name="Wang X."/>
            <person name="Yang P."/>
            <person name="Bao Y."/>
            <person name="Zhao W."/>
            <person name="Wang W."/>
            <person name="Lu H."/>
            <person name="Wang Q."/>
            <person name="Cui N."/>
            <person name="Li J."/>
            <person name="Chen X."/>
            <person name="Luo L."/>
            <person name="Yu J."/>
            <person name="Kang L."/>
            <person name="Cui F."/>
        </authorList>
    </citation>
    <scope>NUCLEOTIDE SEQUENCE [LARGE SCALE GENOMIC DNA]</scope>
    <source>
        <strain evidence="1">Lst14</strain>
    </source>
</reference>